<dbReference type="EMBL" id="JAPDMQ010000154">
    <property type="protein sequence ID" value="KAK0532693.1"/>
    <property type="molecule type" value="Genomic_DNA"/>
</dbReference>
<feature type="compositionally biased region" description="Low complexity" evidence="1">
    <location>
        <begin position="272"/>
        <end position="286"/>
    </location>
</feature>
<comment type="caution">
    <text evidence="2">The sequence shown here is derived from an EMBL/GenBank/DDBJ whole genome shotgun (WGS) entry which is preliminary data.</text>
</comment>
<gene>
    <name evidence="2" type="ORF">OC842_003210</name>
</gene>
<reference evidence="2" key="1">
    <citation type="journal article" date="2023" name="PhytoFront">
        <title>Draft Genome Resources of Seven Strains of Tilletia horrida, Causal Agent of Kernel Smut of Rice.</title>
        <authorList>
            <person name="Khanal S."/>
            <person name="Antony Babu S."/>
            <person name="Zhou X.G."/>
        </authorList>
    </citation>
    <scope>NUCLEOTIDE SEQUENCE</scope>
    <source>
        <strain evidence="2">TX3</strain>
    </source>
</reference>
<name>A0AAN6GC39_9BASI</name>
<organism evidence="2 3">
    <name type="scientific">Tilletia horrida</name>
    <dbReference type="NCBI Taxonomy" id="155126"/>
    <lineage>
        <taxon>Eukaryota</taxon>
        <taxon>Fungi</taxon>
        <taxon>Dikarya</taxon>
        <taxon>Basidiomycota</taxon>
        <taxon>Ustilaginomycotina</taxon>
        <taxon>Exobasidiomycetes</taxon>
        <taxon>Tilletiales</taxon>
        <taxon>Tilletiaceae</taxon>
        <taxon>Tilletia</taxon>
    </lineage>
</organism>
<feature type="compositionally biased region" description="Pro residues" evidence="1">
    <location>
        <begin position="58"/>
        <end position="69"/>
    </location>
</feature>
<feature type="region of interest" description="Disordered" evidence="1">
    <location>
        <begin position="267"/>
        <end position="286"/>
    </location>
</feature>
<proteinExistence type="predicted"/>
<evidence type="ECO:0000256" key="1">
    <source>
        <dbReference type="SAM" id="MobiDB-lite"/>
    </source>
</evidence>
<dbReference type="Proteomes" id="UP001176521">
    <property type="component" value="Unassembled WGS sequence"/>
</dbReference>
<dbReference type="PANTHER" id="PTHR37852">
    <property type="entry name" value="YALI0B21208P"/>
    <property type="match status" value="1"/>
</dbReference>
<protein>
    <submittedName>
        <fullName evidence="2">Uncharacterized protein</fullName>
    </submittedName>
</protein>
<evidence type="ECO:0000313" key="3">
    <source>
        <dbReference type="Proteomes" id="UP001176521"/>
    </source>
</evidence>
<feature type="region of interest" description="Disordered" evidence="1">
    <location>
        <begin position="1"/>
        <end position="70"/>
    </location>
</feature>
<evidence type="ECO:0000313" key="2">
    <source>
        <dbReference type="EMBL" id="KAK0532693.1"/>
    </source>
</evidence>
<feature type="compositionally biased region" description="Low complexity" evidence="1">
    <location>
        <begin position="1"/>
        <end position="25"/>
    </location>
</feature>
<sequence length="312" mass="32372">MWPFSSSFSSSRAGSTSTSTSSSSSPPSPTPNPASSTPGPASAPTQGSPPALLLSSPEPSPAPLPPPAFHPESMRIPLTALGLGFVSGCFTSASRASRVFMAENAHRQPDTVQGWYFYNKTKNYKVLLAGAKGGAGTALKLGAWATSWVALDHAVGVCRRSILFGPAPAPTFVQTAVGRRRGDAGNGDREVNTETRIALAYHPQDRYMRSFDGAFAGMGIASGAVLLHRLPRPTSYHFILGGLLAGGLAGALRDVQGLIAEANIRAEDDQSRTSQAASSTSWTSSAPLTVDLPLSRQAASAAPSIPILNSGR</sequence>
<dbReference type="AlphaFoldDB" id="A0AAN6GC39"/>
<accession>A0AAN6GC39</accession>
<keyword evidence="3" id="KW-1185">Reference proteome</keyword>
<feature type="compositionally biased region" description="Low complexity" evidence="1">
    <location>
        <begin position="33"/>
        <end position="57"/>
    </location>
</feature>
<dbReference type="PANTHER" id="PTHR37852:SF1">
    <property type="entry name" value="HIG1 DOMAIN-CONTAINING PROTEIN"/>
    <property type="match status" value="1"/>
</dbReference>